<evidence type="ECO:0000256" key="4">
    <source>
        <dbReference type="SAM" id="MobiDB-lite"/>
    </source>
</evidence>
<accession>A0ABX6QN97</accession>
<dbReference type="InterPro" id="IPR007891">
    <property type="entry name" value="CHASE3"/>
</dbReference>
<keyword evidence="9" id="KW-1185">Reference proteome</keyword>
<dbReference type="PROSITE" id="PS50885">
    <property type="entry name" value="HAMP"/>
    <property type="match status" value="2"/>
</dbReference>
<dbReference type="PANTHER" id="PTHR43531:SF11">
    <property type="entry name" value="METHYL-ACCEPTING CHEMOTAXIS PROTEIN 3"/>
    <property type="match status" value="1"/>
</dbReference>
<feature type="domain" description="HAMP" evidence="7">
    <location>
        <begin position="209"/>
        <end position="262"/>
    </location>
</feature>
<dbReference type="SUPFAM" id="SSF158472">
    <property type="entry name" value="HAMP domain-like"/>
    <property type="match status" value="1"/>
</dbReference>
<dbReference type="SUPFAM" id="SSF58104">
    <property type="entry name" value="Methyl-accepting chemotaxis protein (MCP) signaling domain"/>
    <property type="match status" value="1"/>
</dbReference>
<keyword evidence="5" id="KW-0472">Membrane</keyword>
<evidence type="ECO:0000313" key="9">
    <source>
        <dbReference type="Proteomes" id="UP000308530"/>
    </source>
</evidence>
<comment type="similarity">
    <text evidence="2">Belongs to the methyl-accepting chemotaxis (MCP) protein family.</text>
</comment>
<dbReference type="RefSeq" id="WP_138285259.1">
    <property type="nucleotide sequence ID" value="NZ_CP058350.1"/>
</dbReference>
<dbReference type="Gene3D" id="6.10.340.10">
    <property type="match status" value="1"/>
</dbReference>
<proteinExistence type="inferred from homology"/>
<feature type="compositionally biased region" description="Low complexity" evidence="4">
    <location>
        <begin position="603"/>
        <end position="630"/>
    </location>
</feature>
<organism evidence="8 9">
    <name type="scientific">Peteryoungia desertarenae</name>
    <dbReference type="NCBI Taxonomy" id="1813451"/>
    <lineage>
        <taxon>Bacteria</taxon>
        <taxon>Pseudomonadati</taxon>
        <taxon>Pseudomonadota</taxon>
        <taxon>Alphaproteobacteria</taxon>
        <taxon>Hyphomicrobiales</taxon>
        <taxon>Rhizobiaceae</taxon>
        <taxon>Peteryoungia</taxon>
    </lineage>
</organism>
<dbReference type="Proteomes" id="UP000308530">
    <property type="component" value="Chromosome"/>
</dbReference>
<evidence type="ECO:0000259" key="6">
    <source>
        <dbReference type="PROSITE" id="PS50111"/>
    </source>
</evidence>
<keyword evidence="5" id="KW-0812">Transmembrane</keyword>
<dbReference type="InterPro" id="IPR003660">
    <property type="entry name" value="HAMP_dom"/>
</dbReference>
<evidence type="ECO:0000256" key="3">
    <source>
        <dbReference type="PROSITE-ProRule" id="PRU00284"/>
    </source>
</evidence>
<evidence type="ECO:0000313" key="8">
    <source>
        <dbReference type="EMBL" id="QLF69610.1"/>
    </source>
</evidence>
<dbReference type="PROSITE" id="PS51257">
    <property type="entry name" value="PROKAR_LIPOPROTEIN"/>
    <property type="match status" value="1"/>
</dbReference>
<protein>
    <submittedName>
        <fullName evidence="8">HAMP domain-containing protein</fullName>
    </submittedName>
</protein>
<dbReference type="SMART" id="SM00304">
    <property type="entry name" value="HAMP"/>
    <property type="match status" value="2"/>
</dbReference>
<evidence type="ECO:0000256" key="5">
    <source>
        <dbReference type="SAM" id="Phobius"/>
    </source>
</evidence>
<feature type="transmembrane region" description="Helical" evidence="5">
    <location>
        <begin position="185"/>
        <end position="208"/>
    </location>
</feature>
<evidence type="ECO:0000259" key="7">
    <source>
        <dbReference type="PROSITE" id="PS50885"/>
    </source>
</evidence>
<feature type="domain" description="HAMP" evidence="7">
    <location>
        <begin position="290"/>
        <end position="342"/>
    </location>
</feature>
<dbReference type="Pfam" id="PF00015">
    <property type="entry name" value="MCPsignal"/>
    <property type="match status" value="1"/>
</dbReference>
<dbReference type="PANTHER" id="PTHR43531">
    <property type="entry name" value="PROTEIN ICFG"/>
    <property type="match status" value="1"/>
</dbReference>
<dbReference type="Pfam" id="PF00672">
    <property type="entry name" value="HAMP"/>
    <property type="match status" value="1"/>
</dbReference>
<dbReference type="InterPro" id="IPR004089">
    <property type="entry name" value="MCPsignal_dom"/>
</dbReference>
<feature type="region of interest" description="Disordered" evidence="4">
    <location>
        <begin position="264"/>
        <end position="284"/>
    </location>
</feature>
<evidence type="ECO:0000256" key="2">
    <source>
        <dbReference type="ARBA" id="ARBA00029447"/>
    </source>
</evidence>
<dbReference type="PROSITE" id="PS50111">
    <property type="entry name" value="CHEMOTAXIS_TRANSDUC_2"/>
    <property type="match status" value="1"/>
</dbReference>
<feature type="compositionally biased region" description="Low complexity" evidence="4">
    <location>
        <begin position="639"/>
        <end position="653"/>
    </location>
</feature>
<keyword evidence="5" id="KW-1133">Transmembrane helix</keyword>
<dbReference type="PRINTS" id="PR00260">
    <property type="entry name" value="CHEMTRNSDUCR"/>
</dbReference>
<dbReference type="Gene3D" id="1.10.287.950">
    <property type="entry name" value="Methyl-accepting chemotaxis protein"/>
    <property type="match status" value="1"/>
</dbReference>
<dbReference type="SMART" id="SM00283">
    <property type="entry name" value="MA"/>
    <property type="match status" value="1"/>
</dbReference>
<feature type="domain" description="Methyl-accepting transducer" evidence="6">
    <location>
        <begin position="347"/>
        <end position="576"/>
    </location>
</feature>
<gene>
    <name evidence="8" type="ORF">FE840_008675</name>
</gene>
<name>A0ABX6QN97_9HYPH</name>
<sequence length="677" mass="71097">MSLRNLSLNKKLILTFSSIMAGCFLASLVVFVQAYSARSDAANADGAYRVLGQVQEAVVQLLEQVVHQREYLVTGDPAQRAAVLANREQLQSAINEAARTAQGDAEVLTSLDAMRAAADGYFNTVVTPQMQARQSGQVLDIAGLAASQSTNELETFRQAALQVKELVGQRAVDAQTALASAHLNIYFALLLGGGVAGIASVALIFALSRSIVTPIAGMTSAMTRLADGDTDIDVPALDRGDEVGQMAKAVIVFKEASLERMRLSHERQSLRDQAEAERKTSEAEKAREAEEVAFAVRRLADGLQALSNGDVAYRLEEPFAARLDSLRVNFNDSLEKLHAALRSVGANATAINAGAAEIRASADDLARRTEQQAASVEETAAALEEITRTVKDTAKRAEDAGELVRRTRAGAERSGEVVQNAVAAMQGIEQSSQSISNIISVIEDIAFQTNLLALNAGVEAARAGEAGKGFAVVAQEVRELAQRSANAAKEIKALISNSTAQVDNGVALVGETGDELQKIVSAVQEINDNVAAIVTAAREQSVGLQEVFTAVNAMDKGTQQNAAMVEQQTAASHALAVEASSLDTLLSQFRLGVQAAAVTSASGGTAFTRPSSSVSAPSRAASPVASGSRPIIRGPVAASPTDTPARRPSPARALADKLGKAFATAPAEPVKQDWTEF</sequence>
<reference evidence="8 9" key="1">
    <citation type="submission" date="2020-06" db="EMBL/GenBank/DDBJ databases">
        <title>Genome sequence of Rhizobium sp strain ADMK78.</title>
        <authorList>
            <person name="Rahi P."/>
        </authorList>
    </citation>
    <scope>NUCLEOTIDE SEQUENCE [LARGE SCALE GENOMIC DNA]</scope>
    <source>
        <strain evidence="8 9">ADMK78</strain>
    </source>
</reference>
<keyword evidence="1" id="KW-0145">Chemotaxis</keyword>
<feature type="transmembrane region" description="Helical" evidence="5">
    <location>
        <begin position="12"/>
        <end position="35"/>
    </location>
</feature>
<feature type="region of interest" description="Disordered" evidence="4">
    <location>
        <begin position="603"/>
        <end position="677"/>
    </location>
</feature>
<dbReference type="CDD" id="cd06225">
    <property type="entry name" value="HAMP"/>
    <property type="match status" value="1"/>
</dbReference>
<dbReference type="EMBL" id="CP058350">
    <property type="protein sequence ID" value="QLF69610.1"/>
    <property type="molecule type" value="Genomic_DNA"/>
</dbReference>
<dbReference type="InterPro" id="IPR004090">
    <property type="entry name" value="Chemotax_Me-accpt_rcpt"/>
</dbReference>
<dbReference type="CDD" id="cd11386">
    <property type="entry name" value="MCP_signal"/>
    <property type="match status" value="1"/>
</dbReference>
<dbReference type="Pfam" id="PF05227">
    <property type="entry name" value="CHASE3"/>
    <property type="match status" value="1"/>
</dbReference>
<keyword evidence="3" id="KW-0807">Transducer</keyword>
<dbReference type="InterPro" id="IPR051310">
    <property type="entry name" value="MCP_chemotaxis"/>
</dbReference>
<evidence type="ECO:0000256" key="1">
    <source>
        <dbReference type="ARBA" id="ARBA00022500"/>
    </source>
</evidence>